<dbReference type="Proteomes" id="UP001057402">
    <property type="component" value="Chromosome 3"/>
</dbReference>
<protein>
    <submittedName>
        <fullName evidence="1">Uncharacterized protein</fullName>
    </submittedName>
</protein>
<proteinExistence type="predicted"/>
<gene>
    <name evidence="1" type="ORF">MLD38_007903</name>
</gene>
<accession>A0ACB9RTY5</accession>
<reference evidence="2" key="1">
    <citation type="journal article" date="2023" name="Front. Plant Sci.">
        <title>Chromosomal-level genome assembly of Melastoma candidum provides insights into trichome evolution.</title>
        <authorList>
            <person name="Zhong Y."/>
            <person name="Wu W."/>
            <person name="Sun C."/>
            <person name="Zou P."/>
            <person name="Liu Y."/>
            <person name="Dai S."/>
            <person name="Zhou R."/>
        </authorList>
    </citation>
    <scope>NUCLEOTIDE SEQUENCE [LARGE SCALE GENOMIC DNA]</scope>
</reference>
<evidence type="ECO:0000313" key="2">
    <source>
        <dbReference type="Proteomes" id="UP001057402"/>
    </source>
</evidence>
<keyword evidence="2" id="KW-1185">Reference proteome</keyword>
<evidence type="ECO:0000313" key="1">
    <source>
        <dbReference type="EMBL" id="KAI4381878.1"/>
    </source>
</evidence>
<organism evidence="1 2">
    <name type="scientific">Melastoma candidum</name>
    <dbReference type="NCBI Taxonomy" id="119954"/>
    <lineage>
        <taxon>Eukaryota</taxon>
        <taxon>Viridiplantae</taxon>
        <taxon>Streptophyta</taxon>
        <taxon>Embryophyta</taxon>
        <taxon>Tracheophyta</taxon>
        <taxon>Spermatophyta</taxon>
        <taxon>Magnoliopsida</taxon>
        <taxon>eudicotyledons</taxon>
        <taxon>Gunneridae</taxon>
        <taxon>Pentapetalae</taxon>
        <taxon>rosids</taxon>
        <taxon>malvids</taxon>
        <taxon>Myrtales</taxon>
        <taxon>Melastomataceae</taxon>
        <taxon>Melastomatoideae</taxon>
        <taxon>Melastomateae</taxon>
        <taxon>Melastoma</taxon>
    </lineage>
</organism>
<sequence>MVVKAFLVSNDDDDRRGSSFRTNSRIGNQVTLDPLAIRFSSTLQISSDNYSALHFPAQASLTCSKSEGGAAALLS</sequence>
<comment type="caution">
    <text evidence="1">The sequence shown here is derived from an EMBL/GenBank/DDBJ whole genome shotgun (WGS) entry which is preliminary data.</text>
</comment>
<name>A0ACB9RTY5_9MYRT</name>
<dbReference type="EMBL" id="CM042882">
    <property type="protein sequence ID" value="KAI4381878.1"/>
    <property type="molecule type" value="Genomic_DNA"/>
</dbReference>